<dbReference type="Proteomes" id="UP000225379">
    <property type="component" value="Unassembled WGS sequence"/>
</dbReference>
<comment type="caution">
    <text evidence="1">The sequence shown here is derived from an EMBL/GenBank/DDBJ whole genome shotgun (WGS) entry which is preliminary data.</text>
</comment>
<name>A0A2B8BNK7_9PROT</name>
<gene>
    <name evidence="1" type="ORF">CRT60_02250</name>
</gene>
<dbReference type="AlphaFoldDB" id="A0A2B8BNK7"/>
<dbReference type="RefSeq" id="WP_098735113.1">
    <property type="nucleotide sequence ID" value="NZ_PDKW01000037.1"/>
</dbReference>
<proteinExistence type="predicted"/>
<accession>A0A2B8BNK7</accession>
<dbReference type="OrthoDB" id="7306715at2"/>
<organism evidence="1 2">
    <name type="scientific">Azospirillum palustre</name>
    <dbReference type="NCBI Taxonomy" id="2044885"/>
    <lineage>
        <taxon>Bacteria</taxon>
        <taxon>Pseudomonadati</taxon>
        <taxon>Pseudomonadota</taxon>
        <taxon>Alphaproteobacteria</taxon>
        <taxon>Rhodospirillales</taxon>
        <taxon>Azospirillaceae</taxon>
        <taxon>Azospirillum</taxon>
    </lineage>
</organism>
<dbReference type="EMBL" id="PDKW01000037">
    <property type="protein sequence ID" value="PGH59123.1"/>
    <property type="molecule type" value="Genomic_DNA"/>
</dbReference>
<evidence type="ECO:0000313" key="1">
    <source>
        <dbReference type="EMBL" id="PGH59123.1"/>
    </source>
</evidence>
<reference evidence="2" key="1">
    <citation type="submission" date="2017-10" db="EMBL/GenBank/DDBJ databases">
        <authorList>
            <person name="Kravchenko I.K."/>
            <person name="Grouzdev D.S."/>
        </authorList>
    </citation>
    <scope>NUCLEOTIDE SEQUENCE [LARGE SCALE GENOMIC DNA]</scope>
    <source>
        <strain evidence="2">B2</strain>
    </source>
</reference>
<sequence length="76" mass="8252">MPTLTDWTIRHAVTRVHGCDLAVIWRGPEMWAWVVTVAGEQVRSGTARTMAGAQDAALRAAKAHADDGGRVQLPLF</sequence>
<keyword evidence="2" id="KW-1185">Reference proteome</keyword>
<protein>
    <submittedName>
        <fullName evidence="1">Uncharacterized protein</fullName>
    </submittedName>
</protein>
<evidence type="ECO:0000313" key="2">
    <source>
        <dbReference type="Proteomes" id="UP000225379"/>
    </source>
</evidence>